<dbReference type="OrthoDB" id="10261039at2759"/>
<organism evidence="14 15">
    <name type="scientific">Candida metapsilosis</name>
    <dbReference type="NCBI Taxonomy" id="273372"/>
    <lineage>
        <taxon>Eukaryota</taxon>
        <taxon>Fungi</taxon>
        <taxon>Dikarya</taxon>
        <taxon>Ascomycota</taxon>
        <taxon>Saccharomycotina</taxon>
        <taxon>Pichiomycetes</taxon>
        <taxon>Debaryomycetaceae</taxon>
        <taxon>Candida/Lodderomyces clade</taxon>
        <taxon>Candida</taxon>
    </lineage>
</organism>
<evidence type="ECO:0000256" key="6">
    <source>
        <dbReference type="ARBA" id="ARBA00022946"/>
    </source>
</evidence>
<proteinExistence type="inferred from homology"/>
<evidence type="ECO:0000313" key="15">
    <source>
        <dbReference type="Proteomes" id="UP000669133"/>
    </source>
</evidence>
<dbReference type="Pfam" id="PF09731">
    <property type="entry name" value="Mitofilin"/>
    <property type="match status" value="1"/>
</dbReference>
<dbReference type="EMBL" id="JAEOAQ010000001">
    <property type="protein sequence ID" value="KAG5420992.1"/>
    <property type="molecule type" value="Genomic_DNA"/>
</dbReference>
<dbReference type="InterPro" id="IPR019133">
    <property type="entry name" value="MIC60"/>
</dbReference>
<evidence type="ECO:0000256" key="10">
    <source>
        <dbReference type="ARBA" id="ARBA00023136"/>
    </source>
</evidence>
<sequence>MIRIAATSRSASKGFRCLSTVSLRLNAKDVGKPPRLPDVKGEPLVPTPPSITPIETKVVPPPPPQPKVKKAKRFSLFRFLFNTSLLAVIVYGGTMYVATKNDDVMDFVVDHEIPFHEEAIDFIENGSYEDLEELWYNIKGKFTDVKLPSKDDIEQFTSDLEHKGGDFIKETKKKITGTVEERKGTDLTPVEQLQKPVEVESVTRDVARLPLIELKSDIDSSVDKSVKQTIASLNNLIQSIDASSLSQTNSGLVKSIDSNINQLANKLNVLTREFDNELQNKLKVSQTELFSSFTKKELELTENLIDQFNQEKNQLEKRLNQRLEHEINAAREAISQAATNAVSLVRIEQTKNFEALITEKINEEREGRLANLEKLNDKVNELEKFAESFERQISNTHKKHLIQQSVSKLKMLLLTPPEASDKPKSIEPYVKALKDVSTDDEVLNLALKDLEVLLAKESTHSLLTNAQLLTRWEQLEPDLRSSSLLPPNAGLLGHLSSLIFSKLLLPVKGVKEDGKDIESVIGRVESSLARGQLDIAVEEATNLKGWSRKLANDWVLQARKRLEIEFLLSLIETESRLL</sequence>
<evidence type="ECO:0000256" key="5">
    <source>
        <dbReference type="ARBA" id="ARBA00022792"/>
    </source>
</evidence>
<protein>
    <recommendedName>
        <fullName evidence="3 12">MICOS complex subunit MIC60</fullName>
    </recommendedName>
    <alternativeName>
        <fullName evidence="12">Mitofilin</fullName>
    </alternativeName>
</protein>
<evidence type="ECO:0000256" key="8">
    <source>
        <dbReference type="ARBA" id="ARBA00023054"/>
    </source>
</evidence>
<feature type="transmembrane region" description="Helical" evidence="12">
    <location>
        <begin position="79"/>
        <end position="98"/>
    </location>
</feature>
<evidence type="ECO:0000256" key="1">
    <source>
        <dbReference type="ARBA" id="ARBA00004434"/>
    </source>
</evidence>
<comment type="subunit">
    <text evidence="12">Component of the mitochondrial contact site and cristae organizing system (MICOS) complex.</text>
</comment>
<evidence type="ECO:0000256" key="2">
    <source>
        <dbReference type="ARBA" id="ARBA00010877"/>
    </source>
</evidence>
<dbReference type="PANTHER" id="PTHR15415:SF7">
    <property type="entry name" value="MICOS COMPLEX SUBUNIT MIC60"/>
    <property type="match status" value="1"/>
</dbReference>
<dbReference type="AlphaFoldDB" id="A0A8H7ZKV0"/>
<comment type="subcellular location">
    <subcellularLocation>
        <location evidence="1 12">Mitochondrion inner membrane</location>
        <topology evidence="1 12">Single-pass membrane protein</topology>
    </subcellularLocation>
</comment>
<dbReference type="GeneID" id="93648711"/>
<name>A0A8H7ZKV0_9ASCO</name>
<keyword evidence="6" id="KW-0809">Transit peptide</keyword>
<evidence type="ECO:0000313" key="14">
    <source>
        <dbReference type="EMBL" id="KAG5420992.1"/>
    </source>
</evidence>
<evidence type="ECO:0000256" key="7">
    <source>
        <dbReference type="ARBA" id="ARBA00022989"/>
    </source>
</evidence>
<evidence type="ECO:0000256" key="13">
    <source>
        <dbReference type="SAM" id="Coils"/>
    </source>
</evidence>
<keyword evidence="8 13" id="KW-0175">Coiled coil</keyword>
<comment type="caution">
    <text evidence="14">The sequence shown here is derived from an EMBL/GenBank/DDBJ whole genome shotgun (WGS) entry which is preliminary data.</text>
</comment>
<dbReference type="PANTHER" id="PTHR15415">
    <property type="entry name" value="MITOFILIN"/>
    <property type="match status" value="1"/>
</dbReference>
<keyword evidence="7 12" id="KW-1133">Transmembrane helix</keyword>
<keyword evidence="15" id="KW-1185">Reference proteome</keyword>
<evidence type="ECO:0000256" key="3">
    <source>
        <dbReference type="ARBA" id="ARBA00018116"/>
    </source>
</evidence>
<keyword evidence="5 12" id="KW-0999">Mitochondrion inner membrane</keyword>
<dbReference type="GO" id="GO:0061617">
    <property type="term" value="C:MICOS complex"/>
    <property type="evidence" value="ECO:0007669"/>
    <property type="project" value="TreeGrafter"/>
</dbReference>
<evidence type="ECO:0000256" key="9">
    <source>
        <dbReference type="ARBA" id="ARBA00023128"/>
    </source>
</evidence>
<accession>A0A8H7ZKV0</accession>
<evidence type="ECO:0000256" key="11">
    <source>
        <dbReference type="ARBA" id="ARBA00025571"/>
    </source>
</evidence>
<dbReference type="RefSeq" id="XP_067550108.1">
    <property type="nucleotide sequence ID" value="XM_067695225.1"/>
</dbReference>
<evidence type="ECO:0000256" key="12">
    <source>
        <dbReference type="RuleBase" id="RU363000"/>
    </source>
</evidence>
<dbReference type="Proteomes" id="UP000669133">
    <property type="component" value="Unassembled WGS sequence"/>
</dbReference>
<dbReference type="GO" id="GO:0042407">
    <property type="term" value="P:cristae formation"/>
    <property type="evidence" value="ECO:0007669"/>
    <property type="project" value="TreeGrafter"/>
</dbReference>
<keyword evidence="4 12" id="KW-0812">Transmembrane</keyword>
<reference evidence="14 15" key="1">
    <citation type="submission" date="2020-12" db="EMBL/GenBank/DDBJ databases">
        <title>Effect of drift, selection, and recombination on the evolution of hybrid genomes in Candida yeast pathogens.</title>
        <authorList>
            <person name="Mixao V."/>
            <person name="Ksiezopolska E."/>
            <person name="Saus E."/>
            <person name="Boekhout T."/>
            <person name="Gacser A."/>
            <person name="Gabaldon T."/>
        </authorList>
    </citation>
    <scope>NUCLEOTIDE SEQUENCE [LARGE SCALE GENOMIC DNA]</scope>
    <source>
        <strain evidence="14 15">BP57</strain>
    </source>
</reference>
<comment type="function">
    <text evidence="11">Component of the MICOS complex, a large protein complex of the mitochondrial inner membrane that plays crucial roles in the maintenance of crista junctions, inner membrane architecture, and formation of contact sites to the outer membrane. Plays a role in keeping cristae membranes connected to the inner boundary membrane. Also promotes protein import via the mitochondrial intermembrane space assembly (MIA) pathway.</text>
</comment>
<keyword evidence="9 12" id="KW-0496">Mitochondrion</keyword>
<feature type="coiled-coil region" evidence="13">
    <location>
        <begin position="253"/>
        <end position="392"/>
    </location>
</feature>
<comment type="similarity">
    <text evidence="2 12">Belongs to the MICOS complex subunit Mic60 family.</text>
</comment>
<gene>
    <name evidence="14" type="ORF">I9W82_000082</name>
</gene>
<keyword evidence="10 12" id="KW-0472">Membrane</keyword>
<evidence type="ECO:0000256" key="4">
    <source>
        <dbReference type="ARBA" id="ARBA00022692"/>
    </source>
</evidence>